<dbReference type="GeneID" id="84581286"/>
<sequence length="189" mass="21209">MAQSFNILTQDLRGEVGKTIVFRQRGEKTFVARYPRPRNPELKATEKQLKRRSKFQEAVLYAKSALANPTQKALYQADHKVKRKLMSAFNVAIADYLNPPVVRRIDVSNYRGKIGDKIYFIILDDISVQSVKVALHQSGGTLIEQGDAVKEGMLYVYTATANQSSFTGSVLTVTVTDLPKNVTEKKQTL</sequence>
<comment type="caution">
    <text evidence="1">The sequence shown here is derived from an EMBL/GenBank/DDBJ whole genome shotgun (WGS) entry which is preliminary data.</text>
</comment>
<reference evidence="1 2" key="1">
    <citation type="submission" date="2018-04" db="EMBL/GenBank/DDBJ databases">
        <title>Genomic Encyclopedia of Archaeal and Bacterial Type Strains, Phase II (KMG-II): from individual species to whole genera.</title>
        <authorList>
            <person name="Goeker M."/>
        </authorList>
    </citation>
    <scope>NUCLEOTIDE SEQUENCE [LARGE SCALE GENOMIC DNA]</scope>
    <source>
        <strain evidence="1 2">DSM 22902</strain>
    </source>
</reference>
<dbReference type="AlphaFoldDB" id="A0A2T5XSK9"/>
<evidence type="ECO:0000313" key="2">
    <source>
        <dbReference type="Proteomes" id="UP000243985"/>
    </source>
</evidence>
<evidence type="ECO:0000313" key="1">
    <source>
        <dbReference type="EMBL" id="PTX03580.1"/>
    </source>
</evidence>
<accession>A0A2T5XSK9</accession>
<proteinExistence type="predicted"/>
<protein>
    <submittedName>
        <fullName evidence="1">Uncharacterized protein</fullName>
    </submittedName>
</protein>
<name>A0A2T5XSK9_9FLAO</name>
<dbReference type="RefSeq" id="WP_107782617.1">
    <property type="nucleotide sequence ID" value="NZ_QBKG01000014.1"/>
</dbReference>
<dbReference type="EMBL" id="QBKG01000014">
    <property type="protein sequence ID" value="PTX03580.1"/>
    <property type="molecule type" value="Genomic_DNA"/>
</dbReference>
<gene>
    <name evidence="1" type="ORF">C8P65_1143</name>
</gene>
<organism evidence="1 2">
    <name type="scientific">Capnocytophaga leadbetteri</name>
    <dbReference type="NCBI Taxonomy" id="327575"/>
    <lineage>
        <taxon>Bacteria</taxon>
        <taxon>Pseudomonadati</taxon>
        <taxon>Bacteroidota</taxon>
        <taxon>Flavobacteriia</taxon>
        <taxon>Flavobacteriales</taxon>
        <taxon>Flavobacteriaceae</taxon>
        <taxon>Capnocytophaga</taxon>
    </lineage>
</organism>
<dbReference type="Proteomes" id="UP000243985">
    <property type="component" value="Unassembled WGS sequence"/>
</dbReference>